<protein>
    <submittedName>
        <fullName evidence="1">Uncharacterized protein</fullName>
    </submittedName>
</protein>
<proteinExistence type="predicted"/>
<sequence>MDDDDPLEAWLDRSESPEERAKRLAALDAALARGIADAEAGRGKPAEEVLAYFEAKYRKLSEERAKSGRSEMD</sequence>
<evidence type="ECO:0000313" key="1">
    <source>
        <dbReference type="EMBL" id="CDN53141.1"/>
    </source>
</evidence>
<organism evidence="1 2">
    <name type="scientific">Neorhizobium galegae bv. officinalis bv. officinalis str. HAMBI 1141</name>
    <dbReference type="NCBI Taxonomy" id="1028801"/>
    <lineage>
        <taxon>Bacteria</taxon>
        <taxon>Pseudomonadati</taxon>
        <taxon>Pseudomonadota</taxon>
        <taxon>Alphaproteobacteria</taxon>
        <taxon>Hyphomicrobiales</taxon>
        <taxon>Rhizobiaceae</taxon>
        <taxon>Rhizobium/Agrobacterium group</taxon>
        <taxon>Neorhizobium</taxon>
    </lineage>
</organism>
<name>A0A068T510_NEOGA</name>
<dbReference type="PATRIC" id="fig|1028801.3.peg.795"/>
<dbReference type="HOGENOM" id="CLU_2700968_0_0_5"/>
<dbReference type="KEGG" id="ngl:RG1141_CH07810"/>
<dbReference type="EMBL" id="HG938355">
    <property type="protein sequence ID" value="CDN53141.1"/>
    <property type="molecule type" value="Genomic_DNA"/>
</dbReference>
<dbReference type="AlphaFoldDB" id="A0A068T510"/>
<gene>
    <name evidence="1" type="ORF">RG1141_CH07810</name>
</gene>
<reference evidence="2" key="1">
    <citation type="journal article" date="2014" name="BMC Genomics">
        <title>Genome sequencing of two Neorhizobium galegae strains reveals a noeT gene responsible for the unusual acetylation of the nodulation factors.</title>
        <authorList>
            <person name="Osterman J."/>
            <person name="Marsh J."/>
            <person name="Laine P.K."/>
            <person name="Zeng Z."/>
            <person name="Alatalo E."/>
            <person name="Sullivan J.T."/>
            <person name="Young J.P."/>
            <person name="Thomas-Oates J."/>
            <person name="Paulin L."/>
            <person name="Lindstrom K."/>
        </authorList>
    </citation>
    <scope>NUCLEOTIDE SEQUENCE [LARGE SCALE GENOMIC DNA]</scope>
    <source>
        <strain evidence="2">HAMBI 1141</strain>
    </source>
</reference>
<evidence type="ECO:0000313" key="2">
    <source>
        <dbReference type="Proteomes" id="UP000028186"/>
    </source>
</evidence>
<accession>A0A068T510</accession>
<dbReference type="Proteomes" id="UP000028186">
    <property type="component" value="Chromosome I"/>
</dbReference>
<dbReference type="RefSeq" id="WP_038541076.1">
    <property type="nucleotide sequence ID" value="NZ_HG938355.1"/>
</dbReference>